<dbReference type="InterPro" id="IPR011697">
    <property type="entry name" value="Peptidase_C26"/>
</dbReference>
<dbReference type="Proteomes" id="UP000009875">
    <property type="component" value="Unassembled WGS sequence"/>
</dbReference>
<dbReference type="GO" id="GO:0033969">
    <property type="term" value="F:gamma-glutamyl-gamma-aminobutyrate hydrolase activity"/>
    <property type="evidence" value="ECO:0007669"/>
    <property type="project" value="TreeGrafter"/>
</dbReference>
<dbReference type="AlphaFoldDB" id="K9EV90"/>
<dbReference type="PATRIC" id="fig|883081.3.peg.1323"/>
<dbReference type="STRING" id="883081.HMPREF9698_01482"/>
<dbReference type="PANTHER" id="PTHR43235:SF1">
    <property type="entry name" value="GLUTAMINE AMIDOTRANSFERASE PB2B2.05-RELATED"/>
    <property type="match status" value="1"/>
</dbReference>
<protein>
    <submittedName>
        <fullName evidence="1">Uncharacterized protein</fullName>
    </submittedName>
</protein>
<accession>K9EV90</accession>
<dbReference type="GO" id="GO:0006598">
    <property type="term" value="P:polyamine catabolic process"/>
    <property type="evidence" value="ECO:0007669"/>
    <property type="project" value="TreeGrafter"/>
</dbReference>
<dbReference type="PANTHER" id="PTHR43235">
    <property type="entry name" value="GLUTAMINE AMIDOTRANSFERASE PB2B2.05-RELATED"/>
    <property type="match status" value="1"/>
</dbReference>
<dbReference type="FunFam" id="3.40.50.880:FF:000030">
    <property type="entry name" value="Gamma-glutamyl-gamma-aminobutyrate hydrolase PuuD"/>
    <property type="match status" value="1"/>
</dbReference>
<dbReference type="RefSeq" id="WP_003778616.1">
    <property type="nucleotide sequence ID" value="NZ_JH992960.1"/>
</dbReference>
<comment type="caution">
    <text evidence="1">The sequence shown here is derived from an EMBL/GenBank/DDBJ whole genome shotgun (WGS) entry which is preliminary data.</text>
</comment>
<dbReference type="CDD" id="cd01745">
    <property type="entry name" value="GATase1_2"/>
    <property type="match status" value="1"/>
</dbReference>
<sequence>MTPIIGISGNTKTPIENKGLNIEIAYTPLGFVESVQDTGALPFIIPVNDPQTAKDYIEGIDALILTGGQDVNPLSFGQEPSVHLASTNIKRDDFEIALVQEAIKQEKPILGVCRGMQIYNVALGGSLYQDLEEYEDLSIQHVQRSVTFKYTHTVDLAENTWLSQILGSEIVVNSYHHQAVKEVAQGLRPTAWAKDGIIEAMEHTDPNLDHYLIQWHPEWMYKVDDNSQKIFNAFIDLVTSKG</sequence>
<organism evidence="1 2">
    <name type="scientific">Alloiococcus otitis ATCC 51267</name>
    <dbReference type="NCBI Taxonomy" id="883081"/>
    <lineage>
        <taxon>Bacteria</taxon>
        <taxon>Bacillati</taxon>
        <taxon>Bacillota</taxon>
        <taxon>Bacilli</taxon>
        <taxon>Lactobacillales</taxon>
        <taxon>Carnobacteriaceae</taxon>
        <taxon>Alloiococcus</taxon>
    </lineage>
</organism>
<reference evidence="1 2" key="1">
    <citation type="submission" date="2012-09" db="EMBL/GenBank/DDBJ databases">
        <title>The Genome Sequence of Alloiococcus otitis ATCC 51267.</title>
        <authorList>
            <consortium name="The Broad Institute Genome Sequencing Platform"/>
            <person name="Earl A."/>
            <person name="Ward D."/>
            <person name="Feldgarden M."/>
            <person name="Gevers D."/>
            <person name="Huys G."/>
            <person name="Walker B."/>
            <person name="Young S.K."/>
            <person name="Zeng Q."/>
            <person name="Gargeya S."/>
            <person name="Fitzgerald M."/>
            <person name="Haas B."/>
            <person name="Abouelleil A."/>
            <person name="Alvarado L."/>
            <person name="Arachchi H.M."/>
            <person name="Berlin A.M."/>
            <person name="Chapman S.B."/>
            <person name="Goldberg J."/>
            <person name="Griggs A."/>
            <person name="Gujja S."/>
            <person name="Hansen M."/>
            <person name="Howarth C."/>
            <person name="Imamovic A."/>
            <person name="Larimer J."/>
            <person name="McCowen C."/>
            <person name="Montmayeur A."/>
            <person name="Murphy C."/>
            <person name="Neiman D."/>
            <person name="Pearson M."/>
            <person name="Priest M."/>
            <person name="Roberts A."/>
            <person name="Saif S."/>
            <person name="Shea T."/>
            <person name="Sisk P."/>
            <person name="Sykes S."/>
            <person name="Wortman J."/>
            <person name="Nusbaum C."/>
            <person name="Birren B."/>
        </authorList>
    </citation>
    <scope>NUCLEOTIDE SEQUENCE [LARGE SCALE GENOMIC DNA]</scope>
    <source>
        <strain evidence="1 2">ATCC 51267</strain>
    </source>
</reference>
<proteinExistence type="predicted"/>
<name>K9EV90_9LACT</name>
<dbReference type="Gene3D" id="3.40.50.880">
    <property type="match status" value="1"/>
</dbReference>
<gene>
    <name evidence="1" type="ORF">HMPREF9698_01482</name>
</gene>
<dbReference type="eggNOG" id="COG2071">
    <property type="taxonomic scope" value="Bacteria"/>
</dbReference>
<dbReference type="PROSITE" id="PS51273">
    <property type="entry name" value="GATASE_TYPE_1"/>
    <property type="match status" value="1"/>
</dbReference>
<dbReference type="SUPFAM" id="SSF52317">
    <property type="entry name" value="Class I glutamine amidotransferase-like"/>
    <property type="match status" value="1"/>
</dbReference>
<dbReference type="InterPro" id="IPR029062">
    <property type="entry name" value="Class_I_gatase-like"/>
</dbReference>
<keyword evidence="2" id="KW-1185">Reference proteome</keyword>
<evidence type="ECO:0000313" key="2">
    <source>
        <dbReference type="Proteomes" id="UP000009875"/>
    </source>
</evidence>
<evidence type="ECO:0000313" key="1">
    <source>
        <dbReference type="EMBL" id="EKU93140.1"/>
    </source>
</evidence>
<dbReference type="EMBL" id="AGXA01000024">
    <property type="protein sequence ID" value="EKU93140.1"/>
    <property type="molecule type" value="Genomic_DNA"/>
</dbReference>
<dbReference type="GO" id="GO:0005829">
    <property type="term" value="C:cytosol"/>
    <property type="evidence" value="ECO:0007669"/>
    <property type="project" value="TreeGrafter"/>
</dbReference>
<dbReference type="HOGENOM" id="CLU_030756_2_1_9"/>
<dbReference type="Pfam" id="PF07722">
    <property type="entry name" value="Peptidase_C26"/>
    <property type="match status" value="1"/>
</dbReference>
<dbReference type="OrthoDB" id="9813383at2"/>
<dbReference type="InterPro" id="IPR044668">
    <property type="entry name" value="PuuD-like"/>
</dbReference>